<dbReference type="SUPFAM" id="SSF48452">
    <property type="entry name" value="TPR-like"/>
    <property type="match status" value="1"/>
</dbReference>
<organism evidence="2 3">
    <name type="scientific">Candidatus Ozemobacter sibiricus</name>
    <dbReference type="NCBI Taxonomy" id="2268124"/>
    <lineage>
        <taxon>Bacteria</taxon>
        <taxon>Candidatus Ozemobacteria</taxon>
        <taxon>Candidatus Ozemobacterales</taxon>
        <taxon>Candidatus Ozemobacteraceae</taxon>
        <taxon>Candidatus Ozemobacter</taxon>
    </lineage>
</organism>
<feature type="chain" id="PRO_5016777397" evidence="1">
    <location>
        <begin position="22"/>
        <end position="208"/>
    </location>
</feature>
<sequence>MNKRKLAILILALVCFPMIQNCGGGGGGGGGTSDVIIGEQLINDGWANMKTGNFATAQANFQQALAQGLTDAQRIAAHNGMGWALAKQGKIHEAIPYFEVAATAVPADKEAKVGLAGALIWRHQTTEDYKRAAELLGNMPPEQFSSPHSALALNAAKVHALAALAYALSGDMVMAKTYINKAAALDSMMVGTTVDRIDEAFQLLGWKE</sequence>
<protein>
    <submittedName>
        <fullName evidence="2">Uncharacterized protein</fullName>
    </submittedName>
</protein>
<name>A0A367ZP07_9BACT</name>
<dbReference type="AlphaFoldDB" id="A0A367ZP07"/>
<feature type="signal peptide" evidence="1">
    <location>
        <begin position="1"/>
        <end position="21"/>
    </location>
</feature>
<reference evidence="2 3" key="1">
    <citation type="submission" date="2018-05" db="EMBL/GenBank/DDBJ databases">
        <title>A metagenomic window into the 2 km-deep terrestrial subsurface aquifer revealed taxonomically and functionally diverse microbial community comprising novel uncultured bacterial lineages.</title>
        <authorList>
            <person name="Kadnikov V.V."/>
            <person name="Mardanov A.V."/>
            <person name="Beletsky A.V."/>
            <person name="Banks D."/>
            <person name="Pimenov N.V."/>
            <person name="Frank Y.A."/>
            <person name="Karnachuk O.V."/>
            <person name="Ravin N.V."/>
        </authorList>
    </citation>
    <scope>NUCLEOTIDE SEQUENCE [LARGE SCALE GENOMIC DNA]</scope>
    <source>
        <strain evidence="2">BY5</strain>
    </source>
</reference>
<dbReference type="Pfam" id="PF13432">
    <property type="entry name" value="TPR_16"/>
    <property type="match status" value="1"/>
</dbReference>
<accession>A0A367ZP07</accession>
<comment type="caution">
    <text evidence="2">The sequence shown here is derived from an EMBL/GenBank/DDBJ whole genome shotgun (WGS) entry which is preliminary data.</text>
</comment>
<dbReference type="InterPro" id="IPR011990">
    <property type="entry name" value="TPR-like_helical_dom_sf"/>
</dbReference>
<evidence type="ECO:0000313" key="2">
    <source>
        <dbReference type="EMBL" id="RCK79597.1"/>
    </source>
</evidence>
<keyword evidence="1" id="KW-0732">Signal</keyword>
<dbReference type="EMBL" id="QOQW01000011">
    <property type="protein sequence ID" value="RCK79597.1"/>
    <property type="molecule type" value="Genomic_DNA"/>
</dbReference>
<dbReference type="Gene3D" id="1.25.40.10">
    <property type="entry name" value="Tetratricopeptide repeat domain"/>
    <property type="match status" value="1"/>
</dbReference>
<dbReference type="Proteomes" id="UP000252355">
    <property type="component" value="Unassembled WGS sequence"/>
</dbReference>
<proteinExistence type="predicted"/>
<gene>
    <name evidence="2" type="ORF">OZSIB_4069</name>
</gene>
<evidence type="ECO:0000256" key="1">
    <source>
        <dbReference type="SAM" id="SignalP"/>
    </source>
</evidence>
<evidence type="ECO:0000313" key="3">
    <source>
        <dbReference type="Proteomes" id="UP000252355"/>
    </source>
</evidence>
<dbReference type="InterPro" id="IPR019734">
    <property type="entry name" value="TPR_rpt"/>
</dbReference>
<dbReference type="SMART" id="SM00028">
    <property type="entry name" value="TPR"/>
    <property type="match status" value="3"/>
</dbReference>